<protein>
    <submittedName>
        <fullName evidence="1">Uncharacterized protein</fullName>
    </submittedName>
</protein>
<reference evidence="1 2" key="1">
    <citation type="submission" date="2018-03" db="EMBL/GenBank/DDBJ databases">
        <title>The draft genome of Mesorhizobium soli JCM 19897.</title>
        <authorList>
            <person name="Li L."/>
            <person name="Liu L."/>
            <person name="Liang L."/>
            <person name="Wang T."/>
            <person name="Zhang X."/>
        </authorList>
    </citation>
    <scope>NUCLEOTIDE SEQUENCE [LARGE SCALE GENOMIC DNA]</scope>
    <source>
        <strain evidence="1 2">JCM 19897</strain>
    </source>
</reference>
<gene>
    <name evidence="1" type="ORF">C7I85_09750</name>
</gene>
<comment type="caution">
    <text evidence="1">The sequence shown here is derived from an EMBL/GenBank/DDBJ whole genome shotgun (WGS) entry which is preliminary data.</text>
</comment>
<name>A0A2P7SFR8_9HYPH</name>
<proteinExistence type="predicted"/>
<evidence type="ECO:0000313" key="2">
    <source>
        <dbReference type="Proteomes" id="UP000240653"/>
    </source>
</evidence>
<sequence length="121" mass="13417">MAQQIKYAMPNGLLFIEDISGGRPPYPFTDEKVQYTSSCISVACLHEIDGEAEIVLGRSEEVAPAYALAFDGHLDTPSKELVITDVQGNHLLTARVPDVVTRIRVWRSHPEWPDQVVVGWG</sequence>
<organism evidence="1 2">
    <name type="scientific">Pseudaminobacter soli</name>
    <name type="common">ex Li et al. 2025</name>
    <dbReference type="NCBI Taxonomy" id="1295366"/>
    <lineage>
        <taxon>Bacteria</taxon>
        <taxon>Pseudomonadati</taxon>
        <taxon>Pseudomonadota</taxon>
        <taxon>Alphaproteobacteria</taxon>
        <taxon>Hyphomicrobiales</taxon>
        <taxon>Phyllobacteriaceae</taxon>
        <taxon>Pseudaminobacter</taxon>
    </lineage>
</organism>
<evidence type="ECO:0000313" key="1">
    <source>
        <dbReference type="EMBL" id="PSJ61349.1"/>
    </source>
</evidence>
<dbReference type="Proteomes" id="UP000240653">
    <property type="component" value="Unassembled WGS sequence"/>
</dbReference>
<dbReference type="EMBL" id="PXYL01000004">
    <property type="protein sequence ID" value="PSJ61349.1"/>
    <property type="molecule type" value="Genomic_DNA"/>
</dbReference>
<dbReference type="AlphaFoldDB" id="A0A2P7SFR8"/>
<accession>A0A2P7SFR8</accession>
<keyword evidence="2" id="KW-1185">Reference proteome</keyword>